<protein>
    <submittedName>
        <fullName evidence="3">YARHG domain-containing protein</fullName>
    </submittedName>
</protein>
<accession>A0ABW5LB62</accession>
<name>A0ABW5LB62_9FLAO</name>
<keyword evidence="4" id="KW-1185">Reference proteome</keyword>
<dbReference type="Pfam" id="PF13308">
    <property type="entry name" value="YARHG"/>
    <property type="match status" value="1"/>
</dbReference>
<dbReference type="Gene3D" id="1.20.58.1690">
    <property type="match status" value="1"/>
</dbReference>
<dbReference type="EMBL" id="JBHULE010000008">
    <property type="protein sequence ID" value="MFD2562140.1"/>
    <property type="molecule type" value="Genomic_DNA"/>
</dbReference>
<feature type="signal peptide" evidence="1">
    <location>
        <begin position="1"/>
        <end position="18"/>
    </location>
</feature>
<dbReference type="RefSeq" id="WP_378290472.1">
    <property type="nucleotide sequence ID" value="NZ_JBHULE010000008.1"/>
</dbReference>
<comment type="caution">
    <text evidence="3">The sequence shown here is derived from an EMBL/GenBank/DDBJ whole genome shotgun (WGS) entry which is preliminary data.</text>
</comment>
<feature type="domain" description="YARHG" evidence="2">
    <location>
        <begin position="25"/>
        <end position="102"/>
    </location>
</feature>
<evidence type="ECO:0000313" key="3">
    <source>
        <dbReference type="EMBL" id="MFD2562140.1"/>
    </source>
</evidence>
<dbReference type="SMART" id="SM01324">
    <property type="entry name" value="YARHG"/>
    <property type="match status" value="1"/>
</dbReference>
<sequence length="245" mass="28500">MKRLILLCLLGFTIQIQAQLEDCAECDTITYTTKDITKNSLYDLQLLRNEIFARHQYVFKDERLLEYFQEYLWYQPDYNNPAEVSLNAVENANIALFKTAEDRIKKKRKRLFSELKELKRVLKQNDTITINLFLDDGLSDGANKTGAIKELNDILTTINLKDVNWYKDTALYKVSVDNGFLVRITDLRINGGEVILSTGDIQHSEIMTEPFQYGSSYYSESEYNSTWIFKFDGEKLRLVEHMVAG</sequence>
<feature type="chain" id="PRO_5046165881" evidence="1">
    <location>
        <begin position="19"/>
        <end position="245"/>
    </location>
</feature>
<keyword evidence="1" id="KW-0732">Signal</keyword>
<dbReference type="InterPro" id="IPR025582">
    <property type="entry name" value="YARHG_dom"/>
</dbReference>
<reference evidence="4" key="1">
    <citation type="journal article" date="2019" name="Int. J. Syst. Evol. Microbiol.">
        <title>The Global Catalogue of Microorganisms (GCM) 10K type strain sequencing project: providing services to taxonomists for standard genome sequencing and annotation.</title>
        <authorList>
            <consortium name="The Broad Institute Genomics Platform"/>
            <consortium name="The Broad Institute Genome Sequencing Center for Infectious Disease"/>
            <person name="Wu L."/>
            <person name="Ma J."/>
        </authorList>
    </citation>
    <scope>NUCLEOTIDE SEQUENCE [LARGE SCALE GENOMIC DNA]</scope>
    <source>
        <strain evidence="4">KCTC 52274</strain>
    </source>
</reference>
<evidence type="ECO:0000313" key="4">
    <source>
        <dbReference type="Proteomes" id="UP001597319"/>
    </source>
</evidence>
<gene>
    <name evidence="3" type="ORF">ACFSR1_05625</name>
</gene>
<organism evidence="3 4">
    <name type="scientific">Aquimarina rubra</name>
    <dbReference type="NCBI Taxonomy" id="1920033"/>
    <lineage>
        <taxon>Bacteria</taxon>
        <taxon>Pseudomonadati</taxon>
        <taxon>Bacteroidota</taxon>
        <taxon>Flavobacteriia</taxon>
        <taxon>Flavobacteriales</taxon>
        <taxon>Flavobacteriaceae</taxon>
        <taxon>Aquimarina</taxon>
    </lineage>
</organism>
<evidence type="ECO:0000256" key="1">
    <source>
        <dbReference type="SAM" id="SignalP"/>
    </source>
</evidence>
<evidence type="ECO:0000259" key="2">
    <source>
        <dbReference type="SMART" id="SM01324"/>
    </source>
</evidence>
<proteinExistence type="predicted"/>
<dbReference type="Proteomes" id="UP001597319">
    <property type="component" value="Unassembled WGS sequence"/>
</dbReference>
<dbReference type="InterPro" id="IPR038434">
    <property type="entry name" value="YARHG_sf"/>
</dbReference>